<dbReference type="Gene3D" id="3.40.50.300">
    <property type="entry name" value="P-loop containing nucleotide triphosphate hydrolases"/>
    <property type="match status" value="1"/>
</dbReference>
<dbReference type="GO" id="GO:0016887">
    <property type="term" value="F:ATP hydrolysis activity"/>
    <property type="evidence" value="ECO:0007669"/>
    <property type="project" value="InterPro"/>
</dbReference>
<keyword evidence="2" id="KW-1003">Cell membrane</keyword>
<evidence type="ECO:0000256" key="4">
    <source>
        <dbReference type="ARBA" id="ARBA00022741"/>
    </source>
</evidence>
<keyword evidence="5 8" id="KW-0067">ATP-binding</keyword>
<reference evidence="8 9" key="1">
    <citation type="submission" date="2016-04" db="EMBL/GenBank/DDBJ databases">
        <title>Reclassification of Paraburkholderia panaciterrae (Farh et al. 2015) Dobritsa &amp; Samadpour 2016 as a later homotypic synonym of Paraburkholderia ginsengiterrae (Farh et al. 2015) Dobritsa &amp; Samadpour 2016.</title>
        <authorList>
            <person name="Dobritsa A.P."/>
            <person name="Kutumbaka K."/>
            <person name="Samadpour M."/>
        </authorList>
    </citation>
    <scope>NUCLEOTIDE SEQUENCE [LARGE SCALE GENOMIC DNA]</scope>
    <source>
        <strain evidence="8 9">DCY85</strain>
    </source>
</reference>
<dbReference type="GO" id="GO:0140359">
    <property type="term" value="F:ABC-type transporter activity"/>
    <property type="evidence" value="ECO:0007669"/>
    <property type="project" value="InterPro"/>
</dbReference>
<keyword evidence="3" id="KW-0472">Membrane</keyword>
<dbReference type="InterPro" id="IPR017871">
    <property type="entry name" value="ABC_transporter-like_CS"/>
</dbReference>
<evidence type="ECO:0000256" key="2">
    <source>
        <dbReference type="ARBA" id="ARBA00022475"/>
    </source>
</evidence>
<dbReference type="GO" id="GO:0055052">
    <property type="term" value="C:ATP-binding cassette (ABC) transporter complex, substrate-binding subunit-containing"/>
    <property type="evidence" value="ECO:0007669"/>
    <property type="project" value="TreeGrafter"/>
</dbReference>
<dbReference type="EMBL" id="LXKA01000338">
    <property type="protein sequence ID" value="OAJ55674.1"/>
    <property type="molecule type" value="Genomic_DNA"/>
</dbReference>
<evidence type="ECO:0000259" key="7">
    <source>
        <dbReference type="PROSITE" id="PS50893"/>
    </source>
</evidence>
<dbReference type="Gene3D" id="2.40.50.140">
    <property type="entry name" value="Nucleic acid-binding proteins"/>
    <property type="match status" value="1"/>
</dbReference>
<dbReference type="SUPFAM" id="SSF52540">
    <property type="entry name" value="P-loop containing nucleoside triphosphate hydrolases"/>
    <property type="match status" value="1"/>
</dbReference>
<dbReference type="AlphaFoldDB" id="A0A1A9N3G3"/>
<dbReference type="PANTHER" id="PTHR43875">
    <property type="entry name" value="MALTODEXTRIN IMPORT ATP-BINDING PROTEIN MSMX"/>
    <property type="match status" value="1"/>
</dbReference>
<evidence type="ECO:0000313" key="9">
    <source>
        <dbReference type="Proteomes" id="UP000078116"/>
    </source>
</evidence>
<keyword evidence="4" id="KW-0547">Nucleotide-binding</keyword>
<protein>
    <submittedName>
        <fullName evidence="8">ABC transporter ATP-binding protein</fullName>
    </submittedName>
</protein>
<dbReference type="STRING" id="1462993.A6V36_11435"/>
<dbReference type="SUPFAM" id="SSF50331">
    <property type="entry name" value="MOP-like"/>
    <property type="match status" value="1"/>
</dbReference>
<accession>A0A1A9N3G3</accession>
<dbReference type="InterPro" id="IPR003593">
    <property type="entry name" value="AAA+_ATPase"/>
</dbReference>
<proteinExistence type="predicted"/>
<dbReference type="PROSITE" id="PS50893">
    <property type="entry name" value="ABC_TRANSPORTER_2"/>
    <property type="match status" value="1"/>
</dbReference>
<keyword evidence="3" id="KW-0997">Cell inner membrane</keyword>
<organism evidence="8 9">
    <name type="scientific">Paraburkholderia ginsengiterrae</name>
    <dbReference type="NCBI Taxonomy" id="1462993"/>
    <lineage>
        <taxon>Bacteria</taxon>
        <taxon>Pseudomonadati</taxon>
        <taxon>Pseudomonadota</taxon>
        <taxon>Betaproteobacteria</taxon>
        <taxon>Burkholderiales</taxon>
        <taxon>Burkholderiaceae</taxon>
        <taxon>Paraburkholderia</taxon>
    </lineage>
</organism>
<evidence type="ECO:0000256" key="1">
    <source>
        <dbReference type="ARBA" id="ARBA00022448"/>
    </source>
</evidence>
<feature type="region of interest" description="Disordered" evidence="6">
    <location>
        <begin position="327"/>
        <end position="348"/>
    </location>
</feature>
<dbReference type="Pfam" id="PF08402">
    <property type="entry name" value="TOBE_2"/>
    <property type="match status" value="1"/>
</dbReference>
<evidence type="ECO:0000256" key="3">
    <source>
        <dbReference type="ARBA" id="ARBA00022519"/>
    </source>
</evidence>
<dbReference type="GO" id="GO:0008643">
    <property type="term" value="P:carbohydrate transport"/>
    <property type="evidence" value="ECO:0007669"/>
    <property type="project" value="InterPro"/>
</dbReference>
<dbReference type="GO" id="GO:0005524">
    <property type="term" value="F:ATP binding"/>
    <property type="evidence" value="ECO:0007669"/>
    <property type="project" value="UniProtKB-KW"/>
</dbReference>
<dbReference type="InterPro" id="IPR003439">
    <property type="entry name" value="ABC_transporter-like_ATP-bd"/>
</dbReference>
<comment type="caution">
    <text evidence="8">The sequence shown here is derived from an EMBL/GenBank/DDBJ whole genome shotgun (WGS) entry which is preliminary data.</text>
</comment>
<dbReference type="CDD" id="cd03301">
    <property type="entry name" value="ABC_MalK_N"/>
    <property type="match status" value="1"/>
</dbReference>
<dbReference type="PROSITE" id="PS00211">
    <property type="entry name" value="ABC_TRANSPORTER_1"/>
    <property type="match status" value="1"/>
</dbReference>
<name>A0A1A9N3G3_9BURK</name>
<dbReference type="SMART" id="SM00382">
    <property type="entry name" value="AAA"/>
    <property type="match status" value="1"/>
</dbReference>
<dbReference type="InterPro" id="IPR027417">
    <property type="entry name" value="P-loop_NTPase"/>
</dbReference>
<sequence>MARAKADEAADEAAEVEGVASHAEVADKEGVTTAANVAVRNLTIRLGANTVIENLDLDVRAGEFVVLLGPSGCGKSTLLHSIAGLIDVSGGSIEIAGEDMTWADPKDRRIALVFQSYALYPTMSVERNLSFALRINGTPKAEIARRVARASEMLQLGPLLKRKPAQLSGGQRQRVAIGRAIVREADVFLFDEPLSNLDAKLRTELRRELKQLHQRLGATMIYVTHDQVEAMTLATRMAVMRGGVIQQFGTPAEVYARPENLFVATFLGTPAMNLLEGRLEARDGSVDFCTANWRLGVSKYPFKNTPANALRCVLGVRAEDVRIRERIDAQTDAPTEAPQDEGASQRAKVSLVEPMGNHRVIWLDYHGMQVASIDQTKTPLAVGDTVAFSFDSTHVSLFDEAGGARLSRRRAASPKIQHG</sequence>
<dbReference type="Gene3D" id="2.40.50.100">
    <property type="match status" value="1"/>
</dbReference>
<dbReference type="InterPro" id="IPR013611">
    <property type="entry name" value="Transp-assoc_OB_typ2"/>
</dbReference>
<dbReference type="PANTHER" id="PTHR43875:SF14">
    <property type="entry name" value="ABC TRANSPORTER ATP-BINDING PROTEIN"/>
    <property type="match status" value="1"/>
</dbReference>
<dbReference type="Pfam" id="PF00005">
    <property type="entry name" value="ABC_tran"/>
    <property type="match status" value="1"/>
</dbReference>
<dbReference type="Proteomes" id="UP000078116">
    <property type="component" value="Unassembled WGS sequence"/>
</dbReference>
<dbReference type="InterPro" id="IPR047641">
    <property type="entry name" value="ABC_transpr_MalK/UgpC-like"/>
</dbReference>
<gene>
    <name evidence="8" type="ORF">A6V37_05500</name>
</gene>
<dbReference type="FunFam" id="3.40.50.300:FF:000042">
    <property type="entry name" value="Maltose/maltodextrin ABC transporter, ATP-binding protein"/>
    <property type="match status" value="1"/>
</dbReference>
<dbReference type="InterPro" id="IPR015855">
    <property type="entry name" value="ABC_transpr_MalK-like"/>
</dbReference>
<dbReference type="InterPro" id="IPR008995">
    <property type="entry name" value="Mo/tungstate-bd_C_term_dom"/>
</dbReference>
<evidence type="ECO:0000256" key="5">
    <source>
        <dbReference type="ARBA" id="ARBA00022840"/>
    </source>
</evidence>
<dbReference type="InterPro" id="IPR012340">
    <property type="entry name" value="NA-bd_OB-fold"/>
</dbReference>
<feature type="domain" description="ABC transporter" evidence="7">
    <location>
        <begin position="37"/>
        <end position="267"/>
    </location>
</feature>
<keyword evidence="1" id="KW-0813">Transport</keyword>
<evidence type="ECO:0000256" key="6">
    <source>
        <dbReference type="SAM" id="MobiDB-lite"/>
    </source>
</evidence>
<evidence type="ECO:0000313" key="8">
    <source>
        <dbReference type="EMBL" id="OAJ55674.1"/>
    </source>
</evidence>
<dbReference type="OrthoDB" id="5298774at2"/>